<protein>
    <submittedName>
        <fullName evidence="2">Uncharacterized protein</fullName>
    </submittedName>
</protein>
<keyword evidence="3" id="KW-1185">Reference proteome</keyword>
<comment type="caution">
    <text evidence="2">The sequence shown here is derived from an EMBL/GenBank/DDBJ whole genome shotgun (WGS) entry which is preliminary data.</text>
</comment>
<proteinExistence type="predicted"/>
<evidence type="ECO:0000313" key="2">
    <source>
        <dbReference type="EMBL" id="GMI26783.1"/>
    </source>
</evidence>
<evidence type="ECO:0000313" key="3">
    <source>
        <dbReference type="Proteomes" id="UP001165060"/>
    </source>
</evidence>
<feature type="region of interest" description="Disordered" evidence="1">
    <location>
        <begin position="235"/>
        <end position="274"/>
    </location>
</feature>
<sequence length="295" mass="30678">MGALRRLAARSPSFASQASFLPRSGSARLAALPSLHTCSPPPPVLDLLLANQTSASLRGWDLPALLAGLPLVHSAHVAAAGFTAGLGEGVYADAAGVKDDFESMFHTRLVHCERSVAEGRKAFLTLRHGAPAPDATEGGGDEPDLRVLVGTVTVRSRPDVCVVPACPLSEESVAAAIACVLSGAPALFLDADGGGWAETMFMTVGEMGLGEFLTDGVVEEEGGRYFIVQGERRGLEGAGEEKEGGGRGEEEEEAKGEGKGGEPDDGVPAEAPQFLKDMIRSQQAKMYKVGEPAVR</sequence>
<accession>A0ABQ6MJ09</accession>
<dbReference type="Proteomes" id="UP001165060">
    <property type="component" value="Unassembled WGS sequence"/>
</dbReference>
<evidence type="ECO:0000256" key="1">
    <source>
        <dbReference type="SAM" id="MobiDB-lite"/>
    </source>
</evidence>
<name>A0ABQ6MJ09_9STRA</name>
<gene>
    <name evidence="2" type="ORF">TeGR_g5741</name>
</gene>
<organism evidence="2 3">
    <name type="scientific">Tetraparma gracilis</name>
    <dbReference type="NCBI Taxonomy" id="2962635"/>
    <lineage>
        <taxon>Eukaryota</taxon>
        <taxon>Sar</taxon>
        <taxon>Stramenopiles</taxon>
        <taxon>Ochrophyta</taxon>
        <taxon>Bolidophyceae</taxon>
        <taxon>Parmales</taxon>
        <taxon>Triparmaceae</taxon>
        <taxon>Tetraparma</taxon>
    </lineage>
</organism>
<reference evidence="2 3" key="1">
    <citation type="journal article" date="2023" name="Commun. Biol.">
        <title>Genome analysis of Parmales, the sister group of diatoms, reveals the evolutionary specialization of diatoms from phago-mixotrophs to photoautotrophs.</title>
        <authorList>
            <person name="Ban H."/>
            <person name="Sato S."/>
            <person name="Yoshikawa S."/>
            <person name="Yamada K."/>
            <person name="Nakamura Y."/>
            <person name="Ichinomiya M."/>
            <person name="Sato N."/>
            <person name="Blanc-Mathieu R."/>
            <person name="Endo H."/>
            <person name="Kuwata A."/>
            <person name="Ogata H."/>
        </authorList>
    </citation>
    <scope>NUCLEOTIDE SEQUENCE [LARGE SCALE GENOMIC DNA]</scope>
</reference>
<dbReference type="EMBL" id="BRYB01001481">
    <property type="protein sequence ID" value="GMI26783.1"/>
    <property type="molecule type" value="Genomic_DNA"/>
</dbReference>
<feature type="compositionally biased region" description="Basic and acidic residues" evidence="1">
    <location>
        <begin position="235"/>
        <end position="248"/>
    </location>
</feature>